<dbReference type="RefSeq" id="WP_146895164.1">
    <property type="nucleotide sequence ID" value="NZ_BJYS01000004.1"/>
</dbReference>
<reference evidence="2 3" key="1">
    <citation type="submission" date="2019-07" db="EMBL/GenBank/DDBJ databases">
        <title>Whole genome shotgun sequence of Adhaeribacter aerolatus NBRC 106133.</title>
        <authorList>
            <person name="Hosoyama A."/>
            <person name="Uohara A."/>
            <person name="Ohji S."/>
            <person name="Ichikawa N."/>
        </authorList>
    </citation>
    <scope>NUCLEOTIDE SEQUENCE [LARGE SCALE GENOMIC DNA]</scope>
    <source>
        <strain evidence="2 3">NBRC 106133</strain>
    </source>
</reference>
<gene>
    <name evidence="2" type="ORF">AAE02nite_07880</name>
</gene>
<dbReference type="AlphaFoldDB" id="A0A512ATV0"/>
<organism evidence="2 3">
    <name type="scientific">Adhaeribacter aerolatus</name>
    <dbReference type="NCBI Taxonomy" id="670289"/>
    <lineage>
        <taxon>Bacteria</taxon>
        <taxon>Pseudomonadati</taxon>
        <taxon>Bacteroidota</taxon>
        <taxon>Cytophagia</taxon>
        <taxon>Cytophagales</taxon>
        <taxon>Hymenobacteraceae</taxon>
        <taxon>Adhaeribacter</taxon>
    </lineage>
</organism>
<sequence>MKNTYCKRFFLFFLAGVLSLAACTQKEDAVMPQENCDTLAVVQYVPSCGLQLQLENSQVVVPLNASYTTGPANELVFKIKDFPVRVGQRIIVGYLKSDVELGATPCNVAGYGNNNLVEITCIAGIEQGT</sequence>
<evidence type="ECO:0000256" key="1">
    <source>
        <dbReference type="SAM" id="SignalP"/>
    </source>
</evidence>
<name>A0A512ATV0_9BACT</name>
<feature type="chain" id="PRO_5022213347" description="Lipoprotein" evidence="1">
    <location>
        <begin position="22"/>
        <end position="129"/>
    </location>
</feature>
<accession>A0A512ATV0</accession>
<proteinExistence type="predicted"/>
<dbReference type="OrthoDB" id="9929801at2"/>
<dbReference type="Proteomes" id="UP000321532">
    <property type="component" value="Unassembled WGS sequence"/>
</dbReference>
<feature type="signal peptide" evidence="1">
    <location>
        <begin position="1"/>
        <end position="21"/>
    </location>
</feature>
<protein>
    <recommendedName>
        <fullName evidence="4">Lipoprotein</fullName>
    </recommendedName>
</protein>
<evidence type="ECO:0000313" key="2">
    <source>
        <dbReference type="EMBL" id="GEO03124.1"/>
    </source>
</evidence>
<evidence type="ECO:0008006" key="4">
    <source>
        <dbReference type="Google" id="ProtNLM"/>
    </source>
</evidence>
<dbReference type="PROSITE" id="PS51257">
    <property type="entry name" value="PROKAR_LIPOPROTEIN"/>
    <property type="match status" value="1"/>
</dbReference>
<keyword evidence="3" id="KW-1185">Reference proteome</keyword>
<comment type="caution">
    <text evidence="2">The sequence shown here is derived from an EMBL/GenBank/DDBJ whole genome shotgun (WGS) entry which is preliminary data.</text>
</comment>
<dbReference type="EMBL" id="BJYS01000004">
    <property type="protein sequence ID" value="GEO03124.1"/>
    <property type="molecule type" value="Genomic_DNA"/>
</dbReference>
<evidence type="ECO:0000313" key="3">
    <source>
        <dbReference type="Proteomes" id="UP000321532"/>
    </source>
</evidence>
<keyword evidence="1" id="KW-0732">Signal</keyword>